<dbReference type="EMBL" id="SLWS01000006">
    <property type="protein sequence ID" value="TCO57140.1"/>
    <property type="molecule type" value="Genomic_DNA"/>
</dbReference>
<dbReference type="Proteomes" id="UP000295680">
    <property type="component" value="Unassembled WGS sequence"/>
</dbReference>
<sequence>MTNDGPQAAQTRAEIGDARPAMPVIRIESPNGHPTNTKVTVDGVTIPCTRVTWTCSVSNVATAILEVPRVLIEAALDATLVTVERAHPKQVDD</sequence>
<gene>
    <name evidence="2" type="ORF">EV192_106617</name>
</gene>
<protein>
    <submittedName>
        <fullName evidence="2">Uncharacterized protein</fullName>
    </submittedName>
</protein>
<organism evidence="2 3">
    <name type="scientific">Actinocrispum wychmicini</name>
    <dbReference type="NCBI Taxonomy" id="1213861"/>
    <lineage>
        <taxon>Bacteria</taxon>
        <taxon>Bacillati</taxon>
        <taxon>Actinomycetota</taxon>
        <taxon>Actinomycetes</taxon>
        <taxon>Pseudonocardiales</taxon>
        <taxon>Pseudonocardiaceae</taxon>
        <taxon>Actinocrispum</taxon>
    </lineage>
</organism>
<evidence type="ECO:0000256" key="1">
    <source>
        <dbReference type="SAM" id="MobiDB-lite"/>
    </source>
</evidence>
<evidence type="ECO:0000313" key="2">
    <source>
        <dbReference type="EMBL" id="TCO57140.1"/>
    </source>
</evidence>
<accession>A0A4V2S6S4</accession>
<dbReference type="RefSeq" id="WP_132120949.1">
    <property type="nucleotide sequence ID" value="NZ_SLWS01000006.1"/>
</dbReference>
<feature type="compositionally biased region" description="Polar residues" evidence="1">
    <location>
        <begin position="1"/>
        <end position="10"/>
    </location>
</feature>
<comment type="caution">
    <text evidence="2">The sequence shown here is derived from an EMBL/GenBank/DDBJ whole genome shotgun (WGS) entry which is preliminary data.</text>
</comment>
<feature type="region of interest" description="Disordered" evidence="1">
    <location>
        <begin position="1"/>
        <end position="22"/>
    </location>
</feature>
<evidence type="ECO:0000313" key="3">
    <source>
        <dbReference type="Proteomes" id="UP000295680"/>
    </source>
</evidence>
<name>A0A4V2S6S4_9PSEU</name>
<reference evidence="2 3" key="1">
    <citation type="submission" date="2019-03" db="EMBL/GenBank/DDBJ databases">
        <title>Genomic Encyclopedia of Type Strains, Phase IV (KMG-IV): sequencing the most valuable type-strain genomes for metagenomic binning, comparative biology and taxonomic classification.</title>
        <authorList>
            <person name="Goeker M."/>
        </authorList>
    </citation>
    <scope>NUCLEOTIDE SEQUENCE [LARGE SCALE GENOMIC DNA]</scope>
    <source>
        <strain evidence="2 3">DSM 45934</strain>
    </source>
</reference>
<proteinExistence type="predicted"/>
<keyword evidence="3" id="KW-1185">Reference proteome</keyword>
<dbReference type="AlphaFoldDB" id="A0A4V2S6S4"/>